<protein>
    <submittedName>
        <fullName evidence="1">Uncharacterized protein</fullName>
    </submittedName>
</protein>
<sequence length="360" mass="40327">MEFIVGANLHWFTLDTAFADSLSPMNSLKKTKGPNLIAKLIGLEEFPSKPFQTTSHKHLEGGKTMNQKKPLFGIDILKVRKSQSAVQKVDLERRTLKETLKPMQFEGFLKCNPSKGLESQAPYSRTSHSKERLIDDMPPVLLIKPLPFPCLESKELLAPYCIQEDGALGIKMILRKLKKRKSLRRHSKLSGICQLLSWDSPNSMQKKDGDREVNEVQTASLGQSIRHLLQVKRKFDSSTSNTLSSAPSVLSGEHASVVINNEGNDSILAFPIGEVLDFSFVRFHGSAFTDPTYELPVNNEDLAENADLNAATFGKEVVYYSLSWIAQIYELSVNHLSPCKELMTQMFFATPNTPKSRSKI</sequence>
<organism evidence="1">
    <name type="scientific">Vitis vinifera</name>
    <name type="common">Grape</name>
    <dbReference type="NCBI Taxonomy" id="29760"/>
    <lineage>
        <taxon>Eukaryota</taxon>
        <taxon>Viridiplantae</taxon>
        <taxon>Streptophyta</taxon>
        <taxon>Embryophyta</taxon>
        <taxon>Tracheophyta</taxon>
        <taxon>Spermatophyta</taxon>
        <taxon>Magnoliopsida</taxon>
        <taxon>eudicotyledons</taxon>
        <taxon>Gunneridae</taxon>
        <taxon>Pentapetalae</taxon>
        <taxon>rosids</taxon>
        <taxon>Vitales</taxon>
        <taxon>Vitaceae</taxon>
        <taxon>Viteae</taxon>
        <taxon>Vitis</taxon>
    </lineage>
</organism>
<dbReference type="PANTHER" id="PTHR34282:SF2">
    <property type="entry name" value="DUF3741 DOMAIN-CONTAINING PROTEIN"/>
    <property type="match status" value="1"/>
</dbReference>
<proteinExistence type="predicted"/>
<dbReference type="PANTHER" id="PTHR34282">
    <property type="entry name" value="OS01G0228800 PROTEIN-RELATED"/>
    <property type="match status" value="1"/>
</dbReference>
<dbReference type="ExpressionAtlas" id="A5C9L5">
    <property type="expression patterns" value="baseline and differential"/>
</dbReference>
<accession>A5C9L5</accession>
<evidence type="ECO:0000313" key="1">
    <source>
        <dbReference type="EMBL" id="CAN73195.1"/>
    </source>
</evidence>
<reference evidence="1" key="1">
    <citation type="journal article" date="2007" name="PLoS ONE">
        <title>The first genome sequence of an elite grapevine cultivar (Pinot noir Vitis vinifera L.): coping with a highly heterozygous genome.</title>
        <authorList>
            <person name="Velasco R."/>
            <person name="Zharkikh A."/>
            <person name="Troggio M."/>
            <person name="Cartwright D.A."/>
            <person name="Cestaro A."/>
            <person name="Pruss D."/>
            <person name="Pindo M."/>
            <person name="FitzGerald L.M."/>
            <person name="Vezzulli S."/>
            <person name="Reid J."/>
            <person name="Malacarne G."/>
            <person name="Iliev D."/>
            <person name="Coppola G."/>
            <person name="Wardell B."/>
            <person name="Micheletti D."/>
            <person name="Macalma T."/>
            <person name="Facci M."/>
            <person name="Mitchell J.T."/>
            <person name="Perazzolli M."/>
            <person name="Eldredge G."/>
            <person name="Gatto P."/>
            <person name="Oyzerski R."/>
            <person name="Moretto M."/>
            <person name="Gutin N."/>
            <person name="Stefanini M."/>
            <person name="Chen Y."/>
            <person name="Segala C."/>
            <person name="Davenport C."/>
            <person name="Dematte L."/>
            <person name="Mraz A."/>
            <person name="Battilana J."/>
            <person name="Stormo K."/>
            <person name="Costa F."/>
            <person name="Tao Q."/>
            <person name="Si-Ammour A."/>
            <person name="Harkins T."/>
            <person name="Lackey A."/>
            <person name="Perbost C."/>
            <person name="Taillon B."/>
            <person name="Stella A."/>
            <person name="Solovyev V."/>
            <person name="Fawcett J.A."/>
            <person name="Sterck L."/>
            <person name="Vandepoele K."/>
            <person name="Grando S.M."/>
            <person name="Toppo S."/>
            <person name="Moser C."/>
            <person name="Lanchbury J."/>
            <person name="Bogden R."/>
            <person name="Skolnick M."/>
            <person name="Sgaramella V."/>
            <person name="Bhatnagar S.K."/>
            <person name="Fontana P."/>
            <person name="Gutin A."/>
            <person name="Van de Peer Y."/>
            <person name="Salamini F."/>
            <person name="Viola R."/>
        </authorList>
    </citation>
    <scope>NUCLEOTIDE SEQUENCE</scope>
</reference>
<name>A5C9L5_VITVI</name>
<dbReference type="EMBL" id="AM487107">
    <property type="protein sequence ID" value="CAN73195.1"/>
    <property type="molecule type" value="Genomic_DNA"/>
</dbReference>
<dbReference type="AlphaFoldDB" id="A5C9L5"/>
<gene>
    <name evidence="1" type="ORF">VITISV_028270</name>
</gene>